<comment type="catalytic activity">
    <reaction evidence="11 13">
        <text>Couples ATP hydrolysis with the unwinding of duplex DNA by translocating in the 3'-5' direction.</text>
        <dbReference type="EC" id="5.6.2.4"/>
    </reaction>
</comment>
<keyword evidence="2 13" id="KW-0547">Nucleotide-binding</keyword>
<comment type="subunit">
    <text evidence="13">Heterodimer of AddA and AddB/RexB.</text>
</comment>
<comment type="cofactor">
    <cofactor evidence="13">
        <name>Mg(2+)</name>
        <dbReference type="ChEBI" id="CHEBI:18420"/>
    </cofactor>
</comment>
<dbReference type="InterPro" id="IPR027417">
    <property type="entry name" value="P-loop_NTPase"/>
</dbReference>
<keyword evidence="7 13" id="KW-0067">ATP-binding</keyword>
<evidence type="ECO:0000256" key="3">
    <source>
        <dbReference type="ARBA" id="ARBA00022763"/>
    </source>
</evidence>
<dbReference type="GO" id="GO:0043138">
    <property type="term" value="F:3'-5' DNA helicase activity"/>
    <property type="evidence" value="ECO:0007669"/>
    <property type="project" value="UniProtKB-UniRule"/>
</dbReference>
<dbReference type="PROSITE" id="PS51217">
    <property type="entry name" value="UVRD_HELICASE_CTER"/>
    <property type="match status" value="1"/>
</dbReference>
<dbReference type="EC" id="3.1.-.-" evidence="13"/>
<dbReference type="InterPro" id="IPR014152">
    <property type="entry name" value="AddA"/>
</dbReference>
<evidence type="ECO:0000259" key="17">
    <source>
        <dbReference type="PROSITE" id="PS51217"/>
    </source>
</evidence>
<evidence type="ECO:0000313" key="19">
    <source>
        <dbReference type="Proteomes" id="UP000253034"/>
    </source>
</evidence>
<keyword evidence="9 13" id="KW-0234">DNA repair</keyword>
<evidence type="ECO:0000256" key="6">
    <source>
        <dbReference type="ARBA" id="ARBA00022839"/>
    </source>
</evidence>
<dbReference type="SUPFAM" id="SSF52980">
    <property type="entry name" value="Restriction endonuclease-like"/>
    <property type="match status" value="1"/>
</dbReference>
<evidence type="ECO:0000256" key="15">
    <source>
        <dbReference type="SAM" id="MobiDB-lite"/>
    </source>
</evidence>
<comment type="caution">
    <text evidence="18">The sequence shown here is derived from an EMBL/GenBank/DDBJ whole genome shotgun (WGS) entry which is preliminary data.</text>
</comment>
<keyword evidence="4 13" id="KW-0378">Hydrolase</keyword>
<evidence type="ECO:0000256" key="5">
    <source>
        <dbReference type="ARBA" id="ARBA00022806"/>
    </source>
</evidence>
<evidence type="ECO:0000256" key="14">
    <source>
        <dbReference type="PROSITE-ProRule" id="PRU00560"/>
    </source>
</evidence>
<dbReference type="NCBIfam" id="TIGR02785">
    <property type="entry name" value="addA_Gpos"/>
    <property type="match status" value="1"/>
</dbReference>
<sequence>MRKRVTAMDSRWTAEQLAAITQKDCSLLVAAAAGAGKTAVLVERIIRKITDSVKPVDIDRLLIVTFTNAAATEMRERIAAAISGAIERGDGGEDGQRQLQRQLALLSRASITTIHSFCMEVIKNNFQYIKLDPDFRISDETEAVLMKLEVMEELFEDMYSSEAPDEEFLELVECYGGGRDDVQLQNMVMMLHEFTGSCPWPRIWLEKNVEAFNISSGCDFGATVWAEILVKSAEIELRGLYAGMRDAVDIIQDSQGLSPYLKNFAEEASQLDCLIKKLSAAGSGDVSVPWDGLPEAFASVEFGRLPRCGKDADAAMQEKVRQIRDEVKKRLKKLAGDIFAESSQDIIKDLNHMYPLLKRLSALVLEFGRRYSEKKREKALLDFNDLEHFCLEILTQPLEAGEPENGQTDFMGFPIKPSGIAEIYRERFEEILVDEYQDSNMVQEVIIGMVSRSGSDTPNVFMVGDVKQSIYRFRQAKPELFLEKYDSYSASEGAAKRKIMLYKNFRSRREVVDGVNYIFKQIMSKDIGELDYNDAEALNPGASFPENQDELAATGGEAELHIIDTGGGWEDRQDTGALGDETPEEEEEGTNQNVPEEEQPDNIQCEARIIAARIKELMSPAHGERVFKVMDSKTGGYRKLEYRDIVILLRATRNWADIFAEELTAQGIPAYTDSGMGYFKTVEVQVVISLLQIIDNPLQDIPLLSVLRSPIAGFASEELIDIRLADREMPLYDAMKKLVENETGKTAQKAVSFIENLDRWRDRAQYMPTDELIWYLYTDTGYYSFAGAMPGGAQRQANLRVLFERARQYEQTSYKGLFNFISFINKLKSSSGDMGSAKTLSENENVVRIMSIHKSKGLEFPVVIVAGCGKGFNMMDLNRKLLLHQDLGFGPDLIDCVRRICYPTMAKQALKYKTRLESLSEEMRILYVAFTRAREKLIITGTVPDIKKSVSKWSAALKEEHIKLPRYDILKAKNYMDWIGFSLMRHKGCVYLRALAGAENDGTAYAIEDSSRWKIRVWSKTDAAMGSSSEEQPKRGMELFSEWQGDNGFGSEFSEEIARRLEWQYAYNQASRLPTKVSVTELKRRFDTELSEEYGALWSYTPPLVKTPRFLEERKGLTSAEKGTVLHFVMQHIDLLRISGAEDIKAQIRQMEERDLLTPEQAKTVNVTKIYSFLNSPLGMRMRKSAQINREVPFNIEISCRQVYKELSEQLCGDETILLQGVIDCWFEEDEGMVLLDYKTDYVPEGGIELIKERYRTQINYYTAALEKLTGREVKEKYIYLFSTGEVIEY</sequence>
<dbReference type="PANTHER" id="PTHR11070">
    <property type="entry name" value="UVRD / RECB / PCRA DNA HELICASE FAMILY MEMBER"/>
    <property type="match status" value="1"/>
</dbReference>
<dbReference type="Pfam" id="PF12705">
    <property type="entry name" value="PDDEXK_1"/>
    <property type="match status" value="1"/>
</dbReference>
<evidence type="ECO:0000256" key="8">
    <source>
        <dbReference type="ARBA" id="ARBA00023125"/>
    </source>
</evidence>
<dbReference type="Pfam" id="PF13361">
    <property type="entry name" value="UvrD_C"/>
    <property type="match status" value="1"/>
</dbReference>
<dbReference type="GO" id="GO:0003690">
    <property type="term" value="F:double-stranded DNA binding"/>
    <property type="evidence" value="ECO:0007669"/>
    <property type="project" value="UniProtKB-UniRule"/>
</dbReference>
<dbReference type="EC" id="5.6.2.4" evidence="13"/>
<keyword evidence="10 13" id="KW-0413">Isomerase</keyword>
<evidence type="ECO:0000256" key="13">
    <source>
        <dbReference type="HAMAP-Rule" id="MF_01451"/>
    </source>
</evidence>
<dbReference type="HAMAP" id="MF_01451">
    <property type="entry name" value="AddA"/>
    <property type="match status" value="1"/>
</dbReference>
<dbReference type="Gene3D" id="3.40.50.300">
    <property type="entry name" value="P-loop containing nucleotide triphosphate hydrolases"/>
    <property type="match status" value="4"/>
</dbReference>
<keyword evidence="3 13" id="KW-0227">DNA damage</keyword>
<keyword evidence="8 13" id="KW-0238">DNA-binding</keyword>
<keyword evidence="1 13" id="KW-0540">Nuclease</keyword>
<feature type="domain" description="UvrD-like helicase C-terminal" evidence="17">
    <location>
        <begin position="561"/>
        <end position="857"/>
    </location>
</feature>
<feature type="compositionally biased region" description="Acidic residues" evidence="15">
    <location>
        <begin position="581"/>
        <end position="599"/>
    </location>
</feature>
<dbReference type="GO" id="GO:0005524">
    <property type="term" value="F:ATP binding"/>
    <property type="evidence" value="ECO:0007669"/>
    <property type="project" value="UniProtKB-UniRule"/>
</dbReference>
<dbReference type="SUPFAM" id="SSF52540">
    <property type="entry name" value="P-loop containing nucleoside triphosphate hydrolases"/>
    <property type="match status" value="1"/>
</dbReference>
<evidence type="ECO:0000256" key="9">
    <source>
        <dbReference type="ARBA" id="ARBA00023204"/>
    </source>
</evidence>
<reference evidence="18 19" key="1">
    <citation type="submission" date="2018-07" db="EMBL/GenBank/DDBJ databases">
        <title>Genomic Encyclopedia of Type Strains, Phase IV (KMG-IV): sequencing the most valuable type-strain genomes for metagenomic binning, comparative biology and taxonomic classification.</title>
        <authorList>
            <person name="Goeker M."/>
        </authorList>
    </citation>
    <scope>NUCLEOTIDE SEQUENCE [LARGE SCALE GENOMIC DNA]</scope>
    <source>
        <strain evidence="18 19">DSM 27016</strain>
    </source>
</reference>
<comment type="catalytic activity">
    <reaction evidence="12 13">
        <text>ATP + H2O = ADP + phosphate + H(+)</text>
        <dbReference type="Rhea" id="RHEA:13065"/>
        <dbReference type="ChEBI" id="CHEBI:15377"/>
        <dbReference type="ChEBI" id="CHEBI:15378"/>
        <dbReference type="ChEBI" id="CHEBI:30616"/>
        <dbReference type="ChEBI" id="CHEBI:43474"/>
        <dbReference type="ChEBI" id="CHEBI:456216"/>
        <dbReference type="EC" id="5.6.2.4"/>
    </reaction>
</comment>
<dbReference type="Gene3D" id="3.90.320.10">
    <property type="match status" value="1"/>
</dbReference>
<dbReference type="GO" id="GO:0008408">
    <property type="term" value="F:3'-5' exonuclease activity"/>
    <property type="evidence" value="ECO:0007669"/>
    <property type="project" value="UniProtKB-UniRule"/>
</dbReference>
<feature type="region of interest" description="Disordered" evidence="15">
    <location>
        <begin position="566"/>
        <end position="599"/>
    </location>
</feature>
<evidence type="ECO:0000256" key="2">
    <source>
        <dbReference type="ARBA" id="ARBA00022741"/>
    </source>
</evidence>
<evidence type="ECO:0000256" key="1">
    <source>
        <dbReference type="ARBA" id="ARBA00022722"/>
    </source>
</evidence>
<dbReference type="GO" id="GO:0033202">
    <property type="term" value="C:DNA helicase complex"/>
    <property type="evidence" value="ECO:0007669"/>
    <property type="project" value="TreeGrafter"/>
</dbReference>
<dbReference type="GO" id="GO:0000724">
    <property type="term" value="P:double-strand break repair via homologous recombination"/>
    <property type="evidence" value="ECO:0007669"/>
    <property type="project" value="UniProtKB-UniRule"/>
</dbReference>
<evidence type="ECO:0000256" key="11">
    <source>
        <dbReference type="ARBA" id="ARBA00034617"/>
    </source>
</evidence>
<evidence type="ECO:0000259" key="16">
    <source>
        <dbReference type="PROSITE" id="PS51198"/>
    </source>
</evidence>
<evidence type="ECO:0000313" key="18">
    <source>
        <dbReference type="EMBL" id="RCX09891.1"/>
    </source>
</evidence>
<evidence type="ECO:0000256" key="10">
    <source>
        <dbReference type="ARBA" id="ARBA00023235"/>
    </source>
</evidence>
<dbReference type="RefSeq" id="WP_242987734.1">
    <property type="nucleotide sequence ID" value="NZ_QPJT01000033.1"/>
</dbReference>
<accession>A0A369AL45</accession>
<name>A0A369AL45_9FIRM</name>
<dbReference type="InterPro" id="IPR014017">
    <property type="entry name" value="DNA_helicase_UvrD-like_C"/>
</dbReference>
<dbReference type="Proteomes" id="UP000253034">
    <property type="component" value="Unassembled WGS sequence"/>
</dbReference>
<organism evidence="18 19">
    <name type="scientific">Anaerobacterium chartisolvens</name>
    <dbReference type="NCBI Taxonomy" id="1297424"/>
    <lineage>
        <taxon>Bacteria</taxon>
        <taxon>Bacillati</taxon>
        <taxon>Bacillota</taxon>
        <taxon>Clostridia</taxon>
        <taxon>Eubacteriales</taxon>
        <taxon>Oscillospiraceae</taxon>
        <taxon>Anaerobacterium</taxon>
    </lineage>
</organism>
<comment type="function">
    <text evidence="13">The heterodimer acts as both an ATP-dependent DNA helicase and an ATP-dependent, dual-direction single-stranded exonuclease. Recognizes the chi site generating a DNA molecule suitable for the initiation of homologous recombination. The AddA nuclease domain is required for chi fragment generation; this subunit has the helicase and 3' -&gt; 5' nuclease activities.</text>
</comment>
<evidence type="ECO:0000256" key="12">
    <source>
        <dbReference type="ARBA" id="ARBA00048988"/>
    </source>
</evidence>
<dbReference type="InterPro" id="IPR011335">
    <property type="entry name" value="Restrct_endonuc-II-like"/>
</dbReference>
<proteinExistence type="inferred from homology"/>
<dbReference type="GO" id="GO:0016887">
    <property type="term" value="F:ATP hydrolysis activity"/>
    <property type="evidence" value="ECO:0007669"/>
    <property type="project" value="RHEA"/>
</dbReference>
<dbReference type="PANTHER" id="PTHR11070:SF48">
    <property type="entry name" value="ATP-DEPENDENT HELICASE_NUCLEASE SUBUNIT A"/>
    <property type="match status" value="1"/>
</dbReference>
<evidence type="ECO:0000256" key="4">
    <source>
        <dbReference type="ARBA" id="ARBA00022801"/>
    </source>
</evidence>
<dbReference type="InterPro" id="IPR014016">
    <property type="entry name" value="UvrD-like_ATP-bd"/>
</dbReference>
<dbReference type="EMBL" id="QPJT01000033">
    <property type="protein sequence ID" value="RCX09891.1"/>
    <property type="molecule type" value="Genomic_DNA"/>
</dbReference>
<dbReference type="InterPro" id="IPR038726">
    <property type="entry name" value="PDDEXK_AddAB-type"/>
</dbReference>
<dbReference type="InterPro" id="IPR000212">
    <property type="entry name" value="DNA_helicase_UvrD/REP"/>
</dbReference>
<feature type="binding site" evidence="14">
    <location>
        <begin position="31"/>
        <end position="38"/>
    </location>
    <ligand>
        <name>ATP</name>
        <dbReference type="ChEBI" id="CHEBI:30616"/>
    </ligand>
</feature>
<dbReference type="InterPro" id="IPR011604">
    <property type="entry name" value="PDDEXK-like_dom_sf"/>
</dbReference>
<evidence type="ECO:0000256" key="7">
    <source>
        <dbReference type="ARBA" id="ARBA00022840"/>
    </source>
</evidence>
<keyword evidence="6 13" id="KW-0269">Exonuclease</keyword>
<gene>
    <name evidence="13" type="primary">addA</name>
    <name evidence="18" type="ORF">DFR58_13330</name>
</gene>
<comment type="similarity">
    <text evidence="13">Belongs to the helicase family. AddA subfamily.</text>
</comment>
<keyword evidence="19" id="KW-1185">Reference proteome</keyword>
<keyword evidence="5 13" id="KW-0347">Helicase</keyword>
<feature type="domain" description="UvrD-like helicase ATP-binding" evidence="16">
    <location>
        <begin position="10"/>
        <end position="508"/>
    </location>
</feature>
<dbReference type="Pfam" id="PF00580">
    <property type="entry name" value="UvrD-helicase"/>
    <property type="match status" value="1"/>
</dbReference>
<dbReference type="PROSITE" id="PS51198">
    <property type="entry name" value="UVRD_HELICASE_ATP_BIND"/>
    <property type="match status" value="1"/>
</dbReference>
<protein>
    <recommendedName>
        <fullName evidence="13">ATP-dependent helicase/nuclease subunit A</fullName>
        <ecNumber evidence="13">3.1.-.-</ecNumber>
        <ecNumber evidence="13">5.6.2.4</ecNumber>
    </recommendedName>
    <alternativeName>
        <fullName evidence="13">ATP-dependent helicase/nuclease AddA</fullName>
    </alternativeName>
    <alternativeName>
        <fullName evidence="13">DNA 3'-5' helicase AddA</fullName>
    </alternativeName>
</protein>
<dbReference type="GO" id="GO:0005829">
    <property type="term" value="C:cytosol"/>
    <property type="evidence" value="ECO:0007669"/>
    <property type="project" value="TreeGrafter"/>
</dbReference>
<dbReference type="FunFam" id="3.40.50.300:FF:001236">
    <property type="entry name" value="ATP-dependent helicase/nuclease subunit A"/>
    <property type="match status" value="1"/>
</dbReference>